<protein>
    <submittedName>
        <fullName evidence="1">Uncharacterized protein</fullName>
    </submittedName>
</protein>
<evidence type="ECO:0000313" key="1">
    <source>
        <dbReference type="EMBL" id="LAA26296.1"/>
    </source>
</evidence>
<reference evidence="1" key="2">
    <citation type="submission" date="2017-12" db="EMBL/GenBank/DDBJ databases">
        <title>Coralsnake Venomics: Analyses of Venom Gland Transcriptomes and Proteomes of Six Brazilian Taxa.</title>
        <authorList>
            <person name="Aird S.D."/>
            <person name="Jorge da Silva N."/>
            <person name="Qiu L."/>
            <person name="Villar-Briones A."/>
            <person name="Aparecida-Saddi V."/>
            <person name="Campos-Telles M.P."/>
            <person name="Grau M."/>
            <person name="Mikheyev A.S."/>
        </authorList>
    </citation>
    <scope>NUCLEOTIDE SEQUENCE</scope>
    <source>
        <tissue evidence="1">Venom_gland</tissue>
    </source>
</reference>
<dbReference type="EMBL" id="IACI01062539">
    <property type="protein sequence ID" value="LAA26296.1"/>
    <property type="molecule type" value="Transcribed_RNA"/>
</dbReference>
<sequence>MADEDLIFHMEYLDNASLTKLGCGNCHEADSDEEENYYICPITDDPVLNKSAGDKVHNYYSNLVKNESYSSSSSPRNSFHVREAWKHAIEKAKHMPDPWAEFHLEDIKMENATRYRYNAVTGEWIEDEVLIKMAAQVRSADFFFWLWLLSKLCGH</sequence>
<reference evidence="1" key="1">
    <citation type="submission" date="2017-07" db="EMBL/GenBank/DDBJ databases">
        <authorList>
            <person name="Mikheyev A."/>
            <person name="Grau M."/>
        </authorList>
    </citation>
    <scope>NUCLEOTIDE SEQUENCE</scope>
    <source>
        <tissue evidence="1">Venom_gland</tissue>
    </source>
</reference>
<organism evidence="1">
    <name type="scientific">Micrurus carvalhoi</name>
    <dbReference type="NCBI Taxonomy" id="3147026"/>
    <lineage>
        <taxon>Eukaryota</taxon>
        <taxon>Metazoa</taxon>
        <taxon>Chordata</taxon>
        <taxon>Craniata</taxon>
        <taxon>Vertebrata</taxon>
        <taxon>Euteleostomi</taxon>
        <taxon>Lepidosauria</taxon>
        <taxon>Squamata</taxon>
        <taxon>Bifurcata</taxon>
        <taxon>Unidentata</taxon>
        <taxon>Episquamata</taxon>
        <taxon>Toxicofera</taxon>
        <taxon>Serpentes</taxon>
        <taxon>Colubroidea</taxon>
        <taxon>Elapidae</taxon>
        <taxon>Elapinae</taxon>
        <taxon>Micrurus</taxon>
    </lineage>
</organism>
<proteinExistence type="predicted"/>
<name>A0A2H6N7L7_9SAUR</name>
<dbReference type="AlphaFoldDB" id="A0A2H6N7L7"/>
<accession>A0A2H6N7L7</accession>